<gene>
    <name evidence="1" type="ORF">SAMEA4384403_01347</name>
</gene>
<organism evidence="1 2">
    <name type="scientific">Mammaliicoccus stepanovicii</name>
    <dbReference type="NCBI Taxonomy" id="643214"/>
    <lineage>
        <taxon>Bacteria</taxon>
        <taxon>Bacillati</taxon>
        <taxon>Bacillota</taxon>
        <taxon>Bacilli</taxon>
        <taxon>Bacillales</taxon>
        <taxon>Staphylococcaceae</taxon>
        <taxon>Mammaliicoccus</taxon>
    </lineage>
</organism>
<sequence>MNTVTKVRLTTAVKTNASLYKQVEDAFDMLKSNLNIKDVCIVERKKLTITQLFAVDQSPVIVFLSNGPKLYFSPRVPIYFHLDTTKVKINMQKENNQPILIDMLNHIQHPQQSFHFVDGTMGFGRDSYLVLNSFPNVVVYSIEQNPLIHFVISEGMKRALTEDVLKRIYFINDDYNHWIKRNSEKVNILYLDHMFEETMNPDDRMGELSKHINSNKCMDLSNSYETLILKAHYKSPLFKQFNVFQCIRKSSKTHYGLRRNKRKNSSLI</sequence>
<reference evidence="1 2" key="1">
    <citation type="submission" date="2017-06" db="EMBL/GenBank/DDBJ databases">
        <authorList>
            <consortium name="Pathogen Informatics"/>
        </authorList>
    </citation>
    <scope>NUCLEOTIDE SEQUENCE [LARGE SCALE GENOMIC DNA]</scope>
    <source>
        <strain evidence="1 2">NCTC13839</strain>
    </source>
</reference>
<dbReference type="KEGG" id="sste:SAMEA4384403_1347"/>
<dbReference type="Pfam" id="PF04445">
    <property type="entry name" value="SAM_MT"/>
    <property type="match status" value="1"/>
</dbReference>
<keyword evidence="2" id="KW-1185">Reference proteome</keyword>
<accession>A0A239ZBH8</accession>
<dbReference type="RefSeq" id="WP_095088013.1">
    <property type="nucleotide sequence ID" value="NZ_BMDM01000005.1"/>
</dbReference>
<name>A0A239ZBH8_9STAP</name>
<dbReference type="InterPro" id="IPR007536">
    <property type="entry name" value="16SrRNA_methylTrfase_J"/>
</dbReference>
<dbReference type="SUPFAM" id="SSF53335">
    <property type="entry name" value="S-adenosyl-L-methionine-dependent methyltransferases"/>
    <property type="match status" value="1"/>
</dbReference>
<dbReference type="AlphaFoldDB" id="A0A239ZBH8"/>
<protein>
    <submittedName>
        <fullName evidence="1">Protein of uncharacterized function (DUF548)</fullName>
    </submittedName>
</protein>
<dbReference type="Gene3D" id="3.40.50.150">
    <property type="entry name" value="Vaccinia Virus protein VP39"/>
    <property type="match status" value="1"/>
</dbReference>
<evidence type="ECO:0000313" key="1">
    <source>
        <dbReference type="EMBL" id="SNV68006.1"/>
    </source>
</evidence>
<dbReference type="Proteomes" id="UP000242084">
    <property type="component" value="Chromosome 1"/>
</dbReference>
<proteinExistence type="predicted"/>
<dbReference type="EMBL" id="LT906462">
    <property type="protein sequence ID" value="SNV68006.1"/>
    <property type="molecule type" value="Genomic_DNA"/>
</dbReference>
<dbReference type="InterPro" id="IPR029063">
    <property type="entry name" value="SAM-dependent_MTases_sf"/>
</dbReference>
<dbReference type="GO" id="GO:0008990">
    <property type="term" value="F:rRNA (guanine-N2-)-methyltransferase activity"/>
    <property type="evidence" value="ECO:0007669"/>
    <property type="project" value="InterPro"/>
</dbReference>
<dbReference type="PANTHER" id="PTHR36112">
    <property type="entry name" value="RIBOSOMAL RNA SMALL SUBUNIT METHYLTRANSFERASE J"/>
    <property type="match status" value="1"/>
</dbReference>
<dbReference type="OrthoDB" id="1653798at2"/>
<dbReference type="PANTHER" id="PTHR36112:SF1">
    <property type="entry name" value="RIBOSOMAL RNA SMALL SUBUNIT METHYLTRANSFERASE J"/>
    <property type="match status" value="1"/>
</dbReference>
<evidence type="ECO:0000313" key="2">
    <source>
        <dbReference type="Proteomes" id="UP000242084"/>
    </source>
</evidence>